<keyword evidence="6" id="KW-0812">Transmembrane</keyword>
<keyword evidence="6" id="KW-1133">Transmembrane helix</keyword>
<keyword evidence="8" id="KW-1185">Reference proteome</keyword>
<keyword evidence="3" id="KW-0328">Glycosyltransferase</keyword>
<dbReference type="Pfam" id="PF03016">
    <property type="entry name" value="Exostosin_GT47"/>
    <property type="match status" value="1"/>
</dbReference>
<evidence type="ECO:0000256" key="4">
    <source>
        <dbReference type="ARBA" id="ARBA00022968"/>
    </source>
</evidence>
<protein>
    <submittedName>
        <fullName evidence="9">Probable glycosyltransferase At3g07620</fullName>
    </submittedName>
</protein>
<evidence type="ECO:0000256" key="1">
    <source>
        <dbReference type="ARBA" id="ARBA00004323"/>
    </source>
</evidence>
<gene>
    <name evidence="9" type="primary">LOC111440979</name>
</gene>
<evidence type="ECO:0000256" key="6">
    <source>
        <dbReference type="SAM" id="Phobius"/>
    </source>
</evidence>
<dbReference type="Proteomes" id="UP000504609">
    <property type="component" value="Unplaced"/>
</dbReference>
<comment type="subcellular location">
    <subcellularLocation>
        <location evidence="1">Golgi apparatus membrane</location>
        <topology evidence="1">Single-pass type II membrane protein</topology>
    </subcellularLocation>
</comment>
<keyword evidence="6" id="KW-0472">Membrane</keyword>
<feature type="domain" description="Exostosin GT47" evidence="7">
    <location>
        <begin position="319"/>
        <end position="600"/>
    </location>
</feature>
<dbReference type="KEGG" id="cmos:111440979"/>
<evidence type="ECO:0000259" key="7">
    <source>
        <dbReference type="Pfam" id="PF03016"/>
    </source>
</evidence>
<dbReference type="InterPro" id="IPR040911">
    <property type="entry name" value="Exostosin_GT47"/>
</dbReference>
<sequence length="651" mass="74781">MAIHICTNLFHGIKIRRLLIMIAIIISILIVSQCYVYPYAKKSFLPLDVKSSDIMSLQNITSLNHSEVHFLYTVTHVKNRKERTEYITEKKGERGFGLTLDAANSMPYENGTPFEETSAMPDGNSTVDNDIGSGTVEFGYNPPIKEKILDNSYKRVVEGEDSSNLNTSKMRNHISFVSNQSQELIVDPRKSDLSSAQNTSSIPEDRFGRTEEIVTKDTRSEQAKNVFDTLDGLARYDISTLKSPEMPPISISQMNALLSLSHTSPCSKKPQCRLSSSRDRELLHARLEIEKATAVVNSPGIISVFRNVSMFKRSYDLMEKTLKVYIYKEGEKPIFHQPRMRGIYASEGWFMKLMKENKKFVAKNPKKAHLFYLPFSSQLLRSALSEQNSQGRKNLEERLGNYVNLIRRNHQFWNRTGGADHFLVACHDWASKLTRKYMKNCIRALCNANAARGFQIGKDTSLPVTNIHLTKDPDITTGAKPPSDRTTLAFFAGGMHGYLRPILLHYWENKEPDMKIFGPMARDAEGKRIYREHMKNSKYCICARGYEVHTPRVVEAILNACVPVFLSDNYVPPFFEVLNWESFSVFVQEKEISNLRNILLSIPEEDYLVMHARLKIVQKHFIWNKIPVKYDLFHMILHSVWYTRVFQMQTN</sequence>
<reference evidence="9" key="1">
    <citation type="submission" date="2025-08" db="UniProtKB">
        <authorList>
            <consortium name="RefSeq"/>
        </authorList>
    </citation>
    <scope>IDENTIFICATION</scope>
    <source>
        <tissue evidence="9">Young leaves</tissue>
    </source>
</reference>
<dbReference type="InterPro" id="IPR004263">
    <property type="entry name" value="Exostosin"/>
</dbReference>
<proteinExistence type="inferred from homology"/>
<dbReference type="GO" id="GO:0000139">
    <property type="term" value="C:Golgi membrane"/>
    <property type="evidence" value="ECO:0007669"/>
    <property type="project" value="UniProtKB-SubCell"/>
</dbReference>
<keyword evidence="4" id="KW-0735">Signal-anchor</keyword>
<organism evidence="8 9">
    <name type="scientific">Cucurbita moschata</name>
    <name type="common">Winter crookneck squash</name>
    <name type="synonym">Cucurbita pepo var. moschata</name>
    <dbReference type="NCBI Taxonomy" id="3662"/>
    <lineage>
        <taxon>Eukaryota</taxon>
        <taxon>Viridiplantae</taxon>
        <taxon>Streptophyta</taxon>
        <taxon>Embryophyta</taxon>
        <taxon>Tracheophyta</taxon>
        <taxon>Spermatophyta</taxon>
        <taxon>Magnoliopsida</taxon>
        <taxon>eudicotyledons</taxon>
        <taxon>Gunneridae</taxon>
        <taxon>Pentapetalae</taxon>
        <taxon>rosids</taxon>
        <taxon>fabids</taxon>
        <taxon>Cucurbitales</taxon>
        <taxon>Cucurbitaceae</taxon>
        <taxon>Cucurbiteae</taxon>
        <taxon>Cucurbita</taxon>
    </lineage>
</organism>
<dbReference type="GO" id="GO:0016757">
    <property type="term" value="F:glycosyltransferase activity"/>
    <property type="evidence" value="ECO:0007669"/>
    <property type="project" value="UniProtKB-KW"/>
</dbReference>
<dbReference type="RefSeq" id="XP_022933600.1">
    <property type="nucleotide sequence ID" value="XM_023077832.1"/>
</dbReference>
<name>A0A6J1F5A9_CUCMO</name>
<dbReference type="PANTHER" id="PTHR11062:SF77">
    <property type="entry name" value="GLYCOSYLTRANSFERASE FAMILY EXOSTOSIN PROTEIN"/>
    <property type="match status" value="1"/>
</dbReference>
<dbReference type="AlphaFoldDB" id="A0A6J1F5A9"/>
<evidence type="ECO:0000256" key="3">
    <source>
        <dbReference type="ARBA" id="ARBA00022676"/>
    </source>
</evidence>
<evidence type="ECO:0000256" key="5">
    <source>
        <dbReference type="ARBA" id="ARBA00023034"/>
    </source>
</evidence>
<evidence type="ECO:0000313" key="9">
    <source>
        <dbReference type="RefSeq" id="XP_022933600.1"/>
    </source>
</evidence>
<keyword evidence="3" id="KW-0808">Transferase</keyword>
<dbReference type="PANTHER" id="PTHR11062">
    <property type="entry name" value="EXOSTOSIN HEPARAN SULFATE GLYCOSYLTRANSFERASE -RELATED"/>
    <property type="match status" value="1"/>
</dbReference>
<feature type="transmembrane region" description="Helical" evidence="6">
    <location>
        <begin position="18"/>
        <end position="40"/>
    </location>
</feature>
<evidence type="ECO:0000313" key="8">
    <source>
        <dbReference type="Proteomes" id="UP000504609"/>
    </source>
</evidence>
<dbReference type="GeneID" id="111440979"/>
<comment type="similarity">
    <text evidence="2">Belongs to the glycosyltransferase 47 family.</text>
</comment>
<evidence type="ECO:0000256" key="2">
    <source>
        <dbReference type="ARBA" id="ARBA00010271"/>
    </source>
</evidence>
<accession>A0A6J1F5A9</accession>
<keyword evidence="5" id="KW-0333">Golgi apparatus</keyword>